<evidence type="ECO:0000313" key="1">
    <source>
        <dbReference type="EMBL" id="MBC5716942.1"/>
    </source>
</evidence>
<protein>
    <submittedName>
        <fullName evidence="1">Uncharacterized protein</fullName>
    </submittedName>
</protein>
<keyword evidence="2" id="KW-1185">Reference proteome</keyword>
<dbReference type="RefSeq" id="WP_186878261.1">
    <property type="nucleotide sequence ID" value="NZ_JACOPN010000003.1"/>
</dbReference>
<dbReference type="Proteomes" id="UP000602260">
    <property type="component" value="Unassembled WGS sequence"/>
</dbReference>
<evidence type="ECO:0000313" key="2">
    <source>
        <dbReference type="Proteomes" id="UP000602260"/>
    </source>
</evidence>
<reference evidence="1" key="1">
    <citation type="submission" date="2020-08" db="EMBL/GenBank/DDBJ databases">
        <title>Genome public.</title>
        <authorList>
            <person name="Liu C."/>
            <person name="Sun Q."/>
        </authorList>
    </citation>
    <scope>NUCLEOTIDE SEQUENCE</scope>
    <source>
        <strain evidence="1">BX5</strain>
    </source>
</reference>
<proteinExistence type="predicted"/>
<comment type="caution">
    <text evidence="1">The sequence shown here is derived from an EMBL/GenBank/DDBJ whole genome shotgun (WGS) entry which is preliminary data.</text>
</comment>
<dbReference type="AlphaFoldDB" id="A0A8J6M4K0"/>
<gene>
    <name evidence="1" type="ORF">H8S55_06385</name>
</gene>
<dbReference type="EMBL" id="JACOPN010000003">
    <property type="protein sequence ID" value="MBC5716942.1"/>
    <property type="molecule type" value="Genomic_DNA"/>
</dbReference>
<organism evidence="1 2">
    <name type="scientific">Flintibacter faecis</name>
    <dbReference type="NCBI Taxonomy" id="2763047"/>
    <lineage>
        <taxon>Bacteria</taxon>
        <taxon>Bacillati</taxon>
        <taxon>Bacillota</taxon>
        <taxon>Clostridia</taxon>
        <taxon>Eubacteriales</taxon>
        <taxon>Flintibacter</taxon>
    </lineage>
</organism>
<name>A0A8J6M4K0_9FIRM</name>
<accession>A0A8J6M4K0</accession>
<sequence length="111" mass="12353">MRIDREYFIRFAVAVALACYDLPTDRAMTSEEAAQLVKWVIDMALGPDASNVQVEPMENYPASSKMPLIISMAGVQQHLFWFYPQQSFEGMCDALSAMLGEIPISCDSIPA</sequence>